<protein>
    <submittedName>
        <fullName evidence="2">Uncharacterized protein</fullName>
    </submittedName>
</protein>
<keyword evidence="1" id="KW-0472">Membrane</keyword>
<dbReference type="KEGG" id="vg:64767035"/>
<proteinExistence type="predicted"/>
<evidence type="ECO:0000256" key="1">
    <source>
        <dbReference type="SAM" id="Phobius"/>
    </source>
</evidence>
<keyword evidence="1" id="KW-1133">Transmembrane helix</keyword>
<organism evidence="2 3">
    <name type="scientific">Mycobacterium phage Phrappuccino</name>
    <dbReference type="NCBI Taxonomy" id="2591223"/>
    <lineage>
        <taxon>Viruses</taxon>
        <taxon>Duplodnaviria</taxon>
        <taxon>Heunggongvirae</taxon>
        <taxon>Uroviricota</taxon>
        <taxon>Caudoviricetes</taxon>
        <taxon>Phrappuccinovirus</taxon>
        <taxon>Phrappuccinovirus phrappuccino</taxon>
        <taxon>Phreappuccinovirus Phrappuccino</taxon>
    </lineage>
</organism>
<name>A0A514DDU3_9CAUD</name>
<feature type="transmembrane region" description="Helical" evidence="1">
    <location>
        <begin position="6"/>
        <end position="25"/>
    </location>
</feature>
<evidence type="ECO:0000313" key="2">
    <source>
        <dbReference type="EMBL" id="QDH91789.1"/>
    </source>
</evidence>
<keyword evidence="1" id="KW-0812">Transmembrane</keyword>
<reference evidence="2 3" key="1">
    <citation type="submission" date="2019-05" db="EMBL/GenBank/DDBJ databases">
        <authorList>
            <person name="Pope W.H."/>
            <person name="Garlena R.A."/>
            <person name="Russell D.A."/>
            <person name="Jacobs-Sera D."/>
            <person name="Hatfull G.F."/>
        </authorList>
    </citation>
    <scope>NUCLEOTIDE SEQUENCE [LARGE SCALE GENOMIC DNA]</scope>
</reference>
<keyword evidence="3" id="KW-1185">Reference proteome</keyword>
<evidence type="ECO:0000313" key="3">
    <source>
        <dbReference type="Proteomes" id="UP000316777"/>
    </source>
</evidence>
<dbReference type="EMBL" id="MK937592">
    <property type="protein sequence ID" value="QDH91789.1"/>
    <property type="molecule type" value="Genomic_DNA"/>
</dbReference>
<accession>A0A514DDU3</accession>
<dbReference type="Proteomes" id="UP000316777">
    <property type="component" value="Segment"/>
</dbReference>
<dbReference type="GeneID" id="64767035"/>
<gene>
    <name evidence="2" type="primary">114</name>
    <name evidence="2" type="ORF">SEA_PHRAPPUCCINO_114</name>
</gene>
<dbReference type="RefSeq" id="YP_010059803.1">
    <property type="nucleotide sequence ID" value="NC_054727.1"/>
</dbReference>
<sequence length="153" mass="17160">MELLWWALVAIPEVLLAFWGTRWLLHPDHRAERLAFFSGRCRRSPEKKPSTEVAVVRRPSPPPRRVRSERIIVEPTALGPLISGYTCTLCHTTAHLDRHSPNVPDDGLCTRCRSAEIARQAALRPYEHAVESGTRGVPINVTEIIRAVGGLDQ</sequence>